<comment type="caution">
    <text evidence="10">The sequence shown here is derived from an EMBL/GenBank/DDBJ whole genome shotgun (WGS) entry which is preliminary data.</text>
</comment>
<dbReference type="PANTHER" id="PTHR30204">
    <property type="entry name" value="REDOX-CYCLING DRUG-SENSING TRANSCRIPTIONAL ACTIVATOR SOXR"/>
    <property type="match status" value="1"/>
</dbReference>
<keyword evidence="1" id="KW-0001">2Fe-2S</keyword>
<dbReference type="InterPro" id="IPR015358">
    <property type="entry name" value="Tscrpt_reg_MerR_DNA-bd"/>
</dbReference>
<feature type="compositionally biased region" description="Basic and acidic residues" evidence="8">
    <location>
        <begin position="153"/>
        <end position="162"/>
    </location>
</feature>
<dbReference type="InterPro" id="IPR009061">
    <property type="entry name" value="DNA-bd_dom_put_sf"/>
</dbReference>
<dbReference type="EMBL" id="BAAAMU010000069">
    <property type="protein sequence ID" value="GAA1663608.1"/>
    <property type="molecule type" value="Genomic_DNA"/>
</dbReference>
<dbReference type="Pfam" id="PF09278">
    <property type="entry name" value="MerR-DNA-bind"/>
    <property type="match status" value="1"/>
</dbReference>
<dbReference type="RefSeq" id="WP_346111068.1">
    <property type="nucleotide sequence ID" value="NZ_BAAAMU010000069.1"/>
</dbReference>
<keyword evidence="7" id="KW-0804">Transcription</keyword>
<keyword evidence="4" id="KW-0411">Iron-sulfur</keyword>
<accession>A0ABN2G2B6</accession>
<sequence>MTKPPPDAKELTVGQLAARSGVAVTALHFYEEKGLIRSRRTAGNQRRYSRDTLRRVAFIRVAQRVGIPLRMVGEALAGLPEERTPNREDWTRLSASWRAELDIRIEQLTRLRDKLSDCVGCGCLSIDRCVLRNPDDRLGDEGTGPRRLLSPRLADESRFPSL</sequence>
<dbReference type="InterPro" id="IPR010211">
    <property type="entry name" value="Redox-sen_tscrpt-act_SoxR"/>
</dbReference>
<dbReference type="SUPFAM" id="SSF46955">
    <property type="entry name" value="Putative DNA-binding domain"/>
    <property type="match status" value="1"/>
</dbReference>
<dbReference type="InterPro" id="IPR000551">
    <property type="entry name" value="MerR-type_HTH_dom"/>
</dbReference>
<keyword evidence="2" id="KW-0479">Metal-binding</keyword>
<evidence type="ECO:0000256" key="8">
    <source>
        <dbReference type="SAM" id="MobiDB-lite"/>
    </source>
</evidence>
<evidence type="ECO:0000256" key="2">
    <source>
        <dbReference type="ARBA" id="ARBA00022723"/>
    </source>
</evidence>
<evidence type="ECO:0000256" key="5">
    <source>
        <dbReference type="ARBA" id="ARBA00023015"/>
    </source>
</evidence>
<keyword evidence="3" id="KW-0408">Iron</keyword>
<proteinExistence type="predicted"/>
<evidence type="ECO:0000256" key="3">
    <source>
        <dbReference type="ARBA" id="ARBA00023004"/>
    </source>
</evidence>
<gene>
    <name evidence="10" type="primary">soxR_2</name>
    <name evidence="10" type="ORF">GCM10009733_071590</name>
</gene>
<evidence type="ECO:0000259" key="9">
    <source>
        <dbReference type="PROSITE" id="PS50937"/>
    </source>
</evidence>
<name>A0ABN2G2B6_9ACTN</name>
<dbReference type="PRINTS" id="PR00040">
    <property type="entry name" value="HTHMERR"/>
</dbReference>
<feature type="domain" description="HTH merR-type" evidence="9">
    <location>
        <begin position="10"/>
        <end position="78"/>
    </location>
</feature>
<dbReference type="SMART" id="SM00422">
    <property type="entry name" value="HTH_MERR"/>
    <property type="match status" value="1"/>
</dbReference>
<organism evidence="10 11">
    <name type="scientific">Nonomuraea maheshkhaliensis</name>
    <dbReference type="NCBI Taxonomy" id="419590"/>
    <lineage>
        <taxon>Bacteria</taxon>
        <taxon>Bacillati</taxon>
        <taxon>Actinomycetota</taxon>
        <taxon>Actinomycetes</taxon>
        <taxon>Streptosporangiales</taxon>
        <taxon>Streptosporangiaceae</taxon>
        <taxon>Nonomuraea</taxon>
    </lineage>
</organism>
<evidence type="ECO:0000256" key="6">
    <source>
        <dbReference type="ARBA" id="ARBA00023125"/>
    </source>
</evidence>
<evidence type="ECO:0000256" key="1">
    <source>
        <dbReference type="ARBA" id="ARBA00022714"/>
    </source>
</evidence>
<keyword evidence="6" id="KW-0238">DNA-binding</keyword>
<keyword evidence="11" id="KW-1185">Reference proteome</keyword>
<feature type="region of interest" description="Disordered" evidence="8">
    <location>
        <begin position="140"/>
        <end position="162"/>
    </location>
</feature>
<keyword evidence="5" id="KW-0805">Transcription regulation</keyword>
<evidence type="ECO:0000256" key="4">
    <source>
        <dbReference type="ARBA" id="ARBA00023014"/>
    </source>
</evidence>
<dbReference type="PROSITE" id="PS00552">
    <property type="entry name" value="HTH_MERR_1"/>
    <property type="match status" value="1"/>
</dbReference>
<evidence type="ECO:0000313" key="11">
    <source>
        <dbReference type="Proteomes" id="UP001500064"/>
    </source>
</evidence>
<dbReference type="Pfam" id="PF00376">
    <property type="entry name" value="MerR"/>
    <property type="match status" value="1"/>
</dbReference>
<reference evidence="10 11" key="1">
    <citation type="journal article" date="2019" name="Int. J. Syst. Evol. Microbiol.">
        <title>The Global Catalogue of Microorganisms (GCM) 10K type strain sequencing project: providing services to taxonomists for standard genome sequencing and annotation.</title>
        <authorList>
            <consortium name="The Broad Institute Genomics Platform"/>
            <consortium name="The Broad Institute Genome Sequencing Center for Infectious Disease"/>
            <person name="Wu L."/>
            <person name="Ma J."/>
        </authorList>
    </citation>
    <scope>NUCLEOTIDE SEQUENCE [LARGE SCALE GENOMIC DNA]</scope>
    <source>
        <strain evidence="10 11">JCM 13929</strain>
    </source>
</reference>
<evidence type="ECO:0000256" key="7">
    <source>
        <dbReference type="ARBA" id="ARBA00023163"/>
    </source>
</evidence>
<dbReference type="Proteomes" id="UP001500064">
    <property type="component" value="Unassembled WGS sequence"/>
</dbReference>
<dbReference type="PANTHER" id="PTHR30204:SF0">
    <property type="entry name" value="REDOX-SENSITIVE TRANSCRIPTIONAL ACTIVATOR SOXR"/>
    <property type="match status" value="1"/>
</dbReference>
<dbReference type="CDD" id="cd01110">
    <property type="entry name" value="HTH_SoxR"/>
    <property type="match status" value="1"/>
</dbReference>
<dbReference type="Gene3D" id="1.10.1660.10">
    <property type="match status" value="1"/>
</dbReference>
<dbReference type="NCBIfam" id="TIGR01950">
    <property type="entry name" value="SoxR"/>
    <property type="match status" value="1"/>
</dbReference>
<evidence type="ECO:0000313" key="10">
    <source>
        <dbReference type="EMBL" id="GAA1663608.1"/>
    </source>
</evidence>
<protein>
    <submittedName>
        <fullName evidence="10">Redox-sensitive transcriptional activator SoxR</fullName>
    </submittedName>
</protein>
<dbReference type="InterPro" id="IPR047057">
    <property type="entry name" value="MerR_fam"/>
</dbReference>
<dbReference type="PROSITE" id="PS50937">
    <property type="entry name" value="HTH_MERR_2"/>
    <property type="match status" value="1"/>
</dbReference>